<dbReference type="eggNOG" id="ENOG502ZFWA">
    <property type="taxonomic scope" value="Bacteria"/>
</dbReference>
<name>H8XV16_FLAIG</name>
<dbReference type="STRING" id="1094466.KQS_05100"/>
<keyword evidence="2" id="KW-1185">Reference proteome</keyword>
<dbReference type="EMBL" id="HE774682">
    <property type="protein sequence ID" value="CCG52986.1"/>
    <property type="molecule type" value="Genomic_DNA"/>
</dbReference>
<dbReference type="KEGG" id="fin:KQS_05100"/>
<dbReference type="HOGENOM" id="CLU_1076671_0_0_10"/>
<sequence>MLRINCIAYRQFCASKSASSPSAGTLCVIISNPFKMRNIIILTLLLFISCEKKEGENLKKLEVGMKTEDVAGTPNFQKIDYSLKENYFDSLAKNINPNRKYQYWQYVAYHQSSNSETYTVLKEGGDSLLRKRINEKPRPNYNSGIFFGGHPNFRCNYVVIIDKGKISNLKTEEEFRDFLGTIDNLEEAMLLARTYGYILDDDIRGSQYRNLQNGFELRLMKYHEFPIRKESVEIKISNDGFIKTKSRGIYCEGSNCRW</sequence>
<dbReference type="AlphaFoldDB" id="H8XV16"/>
<organism evidence="1 2">
    <name type="scientific">Flavobacterium indicum (strain DSM 17447 / CIP 109464 / GPTSA100-9)</name>
    <dbReference type="NCBI Taxonomy" id="1094466"/>
    <lineage>
        <taxon>Bacteria</taxon>
        <taxon>Pseudomonadati</taxon>
        <taxon>Bacteroidota</taxon>
        <taxon>Flavobacteriia</taxon>
        <taxon>Flavobacteriales</taxon>
        <taxon>Flavobacteriaceae</taxon>
        <taxon>Flavobacterium</taxon>
    </lineage>
</organism>
<evidence type="ECO:0000313" key="1">
    <source>
        <dbReference type="EMBL" id="CCG52986.1"/>
    </source>
</evidence>
<reference evidence="2" key="2">
    <citation type="submission" date="2012-03" db="EMBL/GenBank/DDBJ databases">
        <title>Complete genome sequence of Flavobacterium indicum GPTSA100-9T, isolated from warm spring water.</title>
        <authorList>
            <person name="Barbier P."/>
            <person name="Houel A."/>
            <person name="Loux V."/>
            <person name="Poulain J."/>
            <person name="Bernardet J.-F."/>
            <person name="Touchon M."/>
            <person name="Duchaud E."/>
        </authorList>
    </citation>
    <scope>NUCLEOTIDE SEQUENCE [LARGE SCALE GENOMIC DNA]</scope>
    <source>
        <strain evidence="2">DSM 17447 / CIP 109464 / GPTSA100-9</strain>
    </source>
</reference>
<evidence type="ECO:0000313" key="2">
    <source>
        <dbReference type="Proteomes" id="UP000007599"/>
    </source>
</evidence>
<accession>H8XV16</accession>
<reference evidence="1 2" key="1">
    <citation type="journal article" date="2012" name="J. Bacteriol.">
        <title>Complete Genome Sequence of Flavobacterium indicum GPSTA100-9T, Isolated from Warm Spring Water.</title>
        <authorList>
            <person name="Barbier P."/>
            <person name="Houel A."/>
            <person name="Loux V."/>
            <person name="Poulain J."/>
            <person name="Bernardet J.F."/>
            <person name="Touchon M."/>
            <person name="Duchaud E."/>
        </authorList>
    </citation>
    <scope>NUCLEOTIDE SEQUENCE [LARGE SCALE GENOMIC DNA]</scope>
    <source>
        <strain evidence="2">DSM 17447 / CIP 109464 / GPTSA100-9</strain>
    </source>
</reference>
<dbReference type="Proteomes" id="UP000007599">
    <property type="component" value="Chromosome I"/>
</dbReference>
<protein>
    <submittedName>
        <fullName evidence="1">Uncharacterized protein</fullName>
    </submittedName>
</protein>
<dbReference type="PATRIC" id="fig|1094466.5.peg.1000"/>
<proteinExistence type="predicted"/>
<gene>
    <name evidence="1" type="ordered locus">KQS_05100</name>
</gene>